<dbReference type="Gene3D" id="3.60.40.10">
    <property type="entry name" value="PPM-type phosphatase domain"/>
    <property type="match status" value="1"/>
</dbReference>
<dbReference type="Gene3D" id="3.30.450.20">
    <property type="entry name" value="PAS domain"/>
    <property type="match status" value="1"/>
</dbReference>
<protein>
    <submittedName>
        <fullName evidence="4">Serine phosphatase RsbU (Regulator of sigma subunit)</fullName>
    </submittedName>
</protein>
<dbReference type="InterPro" id="IPR003018">
    <property type="entry name" value="GAF"/>
</dbReference>
<dbReference type="SMART" id="SM00065">
    <property type="entry name" value="GAF"/>
    <property type="match status" value="2"/>
</dbReference>
<feature type="compositionally biased region" description="Pro residues" evidence="2">
    <location>
        <begin position="786"/>
        <end position="799"/>
    </location>
</feature>
<dbReference type="RefSeq" id="WP_245885536.1">
    <property type="nucleotide sequence ID" value="NZ_PVZF01000013.1"/>
</dbReference>
<evidence type="ECO:0000313" key="4">
    <source>
        <dbReference type="EMBL" id="PRY11384.1"/>
    </source>
</evidence>
<dbReference type="InterPro" id="IPR029016">
    <property type="entry name" value="GAF-like_dom_sf"/>
</dbReference>
<feature type="region of interest" description="Disordered" evidence="2">
    <location>
        <begin position="775"/>
        <end position="799"/>
    </location>
</feature>
<dbReference type="Proteomes" id="UP000238083">
    <property type="component" value="Unassembled WGS sequence"/>
</dbReference>
<dbReference type="InterPro" id="IPR001610">
    <property type="entry name" value="PAC"/>
</dbReference>
<dbReference type="SUPFAM" id="SSF81606">
    <property type="entry name" value="PP2C-like"/>
    <property type="match status" value="1"/>
</dbReference>
<dbReference type="CDD" id="cd00130">
    <property type="entry name" value="PAS"/>
    <property type="match status" value="1"/>
</dbReference>
<dbReference type="EMBL" id="PVZF01000013">
    <property type="protein sequence ID" value="PRY11384.1"/>
    <property type="molecule type" value="Genomic_DNA"/>
</dbReference>
<dbReference type="Pfam" id="PF08447">
    <property type="entry name" value="PAS_3"/>
    <property type="match status" value="1"/>
</dbReference>
<accession>A0A2T0QYC3</accession>
<dbReference type="PANTHER" id="PTHR43156">
    <property type="entry name" value="STAGE II SPORULATION PROTEIN E-RELATED"/>
    <property type="match status" value="1"/>
</dbReference>
<dbReference type="InterPro" id="IPR036457">
    <property type="entry name" value="PPM-type-like_dom_sf"/>
</dbReference>
<dbReference type="SMART" id="SM00086">
    <property type="entry name" value="PAC"/>
    <property type="match status" value="1"/>
</dbReference>
<evidence type="ECO:0000256" key="1">
    <source>
        <dbReference type="ARBA" id="ARBA00022801"/>
    </source>
</evidence>
<organism evidence="4 5">
    <name type="scientific">Kineococcus rhizosphaerae</name>
    <dbReference type="NCBI Taxonomy" id="559628"/>
    <lineage>
        <taxon>Bacteria</taxon>
        <taxon>Bacillati</taxon>
        <taxon>Actinomycetota</taxon>
        <taxon>Actinomycetes</taxon>
        <taxon>Kineosporiales</taxon>
        <taxon>Kineosporiaceae</taxon>
        <taxon>Kineococcus</taxon>
    </lineage>
</organism>
<gene>
    <name evidence="4" type="ORF">CLV37_1135</name>
</gene>
<keyword evidence="5" id="KW-1185">Reference proteome</keyword>
<keyword evidence="1" id="KW-0378">Hydrolase</keyword>
<dbReference type="InterPro" id="IPR000014">
    <property type="entry name" value="PAS"/>
</dbReference>
<dbReference type="Gene3D" id="3.30.450.40">
    <property type="match status" value="2"/>
</dbReference>
<dbReference type="InterPro" id="IPR013655">
    <property type="entry name" value="PAS_fold_3"/>
</dbReference>
<evidence type="ECO:0000313" key="5">
    <source>
        <dbReference type="Proteomes" id="UP000238083"/>
    </source>
</evidence>
<dbReference type="PANTHER" id="PTHR43156:SF2">
    <property type="entry name" value="STAGE II SPORULATION PROTEIN E"/>
    <property type="match status" value="1"/>
</dbReference>
<dbReference type="GO" id="GO:0016791">
    <property type="term" value="F:phosphatase activity"/>
    <property type="evidence" value="ECO:0007669"/>
    <property type="project" value="TreeGrafter"/>
</dbReference>
<comment type="caution">
    <text evidence="4">The sequence shown here is derived from an EMBL/GenBank/DDBJ whole genome shotgun (WGS) entry which is preliminary data.</text>
</comment>
<dbReference type="PROSITE" id="PS50113">
    <property type="entry name" value="PAC"/>
    <property type="match status" value="1"/>
</dbReference>
<dbReference type="AlphaFoldDB" id="A0A2T0QYC3"/>
<sequence>MERSAEQPSDDRTTSVAKVPESAVTAAHTLLSDVRRVRAAERLLAAKPGAPGLERIALLAGQLLGATATQVSLLGREHVVLAGTGLSPSAVGSSTALEETMCTLSITSDGPMIVEDAPSDARVQDMPAVTSGEVGAYLGVALTGSAGVPVGSLCVFDPAPRSWTAADVRTLQQLAFLIVSELELTALSIEHEASNTLLELAAQAAGVGAFTLHVPSGRVTWDEQMHALFGLDPADPDEQVTSLSDVMARIHPDDRADVTSRLTEAVDTLGDFFTVYRAVRPDGSLRWLQARGRILAGTDRTPVRLIGTTHDVTEEQEGAQRTAARFNLLVEVTEALSTTSNDSGHGATNSVAERAVQGLAELLVPALGDWCVISLVDDDAPAADPARARTAHVNELRRGLRDLSSWHRDPQRRAAAESYALHRFDEIGDDAFILRALRHSRPLLVTEATKNIGATFPSEAYSLRALDDLAPHSAYMLPLRGRGRTLGILSLFTSRERGPFSDEELMTARDVADRIGLALDASRLHRQHQHIAEGLQRSLLTSPVQPDHLQIVVRYMAAAEAAQVGGDWYDAFIQPGGATVLVIGDVLGHDVRSAAAMSQVRSTVRAFGAIGDEGPAAILRQTDEVMRTLMIDTTATALAARLEQDGDEVERGITRVRWSSAGHPPAMLINPDGTVTALADVGHDLLLGVEPSLPRHESELLLDRGATLLLFTDGLVERRDQPLGEGLERLRDTLQRLAADGSSLDDLVDAALAAMLPSHPEDDAAVLAVRLHRQDRPRPAEAGPNRVPPGVPAEPPIVA</sequence>
<evidence type="ECO:0000256" key="2">
    <source>
        <dbReference type="SAM" id="MobiDB-lite"/>
    </source>
</evidence>
<dbReference type="InterPro" id="IPR001932">
    <property type="entry name" value="PPM-type_phosphatase-like_dom"/>
</dbReference>
<dbReference type="InterPro" id="IPR052016">
    <property type="entry name" value="Bact_Sigma-Reg"/>
</dbReference>
<dbReference type="SMART" id="SM00331">
    <property type="entry name" value="PP2C_SIG"/>
    <property type="match status" value="1"/>
</dbReference>
<feature type="domain" description="PAC" evidence="3">
    <location>
        <begin position="272"/>
        <end position="324"/>
    </location>
</feature>
<name>A0A2T0QYC3_9ACTN</name>
<dbReference type="Pfam" id="PF01590">
    <property type="entry name" value="GAF"/>
    <property type="match status" value="2"/>
</dbReference>
<dbReference type="SUPFAM" id="SSF55781">
    <property type="entry name" value="GAF domain-like"/>
    <property type="match status" value="2"/>
</dbReference>
<dbReference type="SUPFAM" id="SSF55785">
    <property type="entry name" value="PYP-like sensor domain (PAS domain)"/>
    <property type="match status" value="1"/>
</dbReference>
<dbReference type="InterPro" id="IPR000700">
    <property type="entry name" value="PAS-assoc_C"/>
</dbReference>
<dbReference type="Pfam" id="PF07228">
    <property type="entry name" value="SpoIIE"/>
    <property type="match status" value="1"/>
</dbReference>
<dbReference type="Gene3D" id="2.10.70.100">
    <property type="match status" value="1"/>
</dbReference>
<reference evidence="4 5" key="1">
    <citation type="submission" date="2018-03" db="EMBL/GenBank/DDBJ databases">
        <title>Genomic Encyclopedia of Archaeal and Bacterial Type Strains, Phase II (KMG-II): from individual species to whole genera.</title>
        <authorList>
            <person name="Goeker M."/>
        </authorList>
    </citation>
    <scope>NUCLEOTIDE SEQUENCE [LARGE SCALE GENOMIC DNA]</scope>
    <source>
        <strain evidence="4 5">DSM 19711</strain>
    </source>
</reference>
<dbReference type="InterPro" id="IPR035965">
    <property type="entry name" value="PAS-like_dom_sf"/>
</dbReference>
<proteinExistence type="predicted"/>
<evidence type="ECO:0000259" key="3">
    <source>
        <dbReference type="PROSITE" id="PS50113"/>
    </source>
</evidence>